<dbReference type="EMBL" id="JAVXUO010003130">
    <property type="protein sequence ID" value="KAK2966406.1"/>
    <property type="molecule type" value="Genomic_DNA"/>
</dbReference>
<feature type="region of interest" description="Disordered" evidence="2">
    <location>
        <begin position="1"/>
        <end position="23"/>
    </location>
</feature>
<gene>
    <name evidence="4" type="ORF">RJ640_003676</name>
</gene>
<dbReference type="Proteomes" id="UP001187471">
    <property type="component" value="Unassembled WGS sequence"/>
</dbReference>
<organism evidence="4 5">
    <name type="scientific">Escallonia rubra</name>
    <dbReference type="NCBI Taxonomy" id="112253"/>
    <lineage>
        <taxon>Eukaryota</taxon>
        <taxon>Viridiplantae</taxon>
        <taxon>Streptophyta</taxon>
        <taxon>Embryophyta</taxon>
        <taxon>Tracheophyta</taxon>
        <taxon>Spermatophyta</taxon>
        <taxon>Magnoliopsida</taxon>
        <taxon>eudicotyledons</taxon>
        <taxon>Gunneridae</taxon>
        <taxon>Pentapetalae</taxon>
        <taxon>asterids</taxon>
        <taxon>campanulids</taxon>
        <taxon>Escalloniales</taxon>
        <taxon>Escalloniaceae</taxon>
        <taxon>Escallonia</taxon>
    </lineage>
</organism>
<name>A0AA88U2M0_9ASTE</name>
<dbReference type="InterPro" id="IPR004883">
    <property type="entry name" value="LOB"/>
</dbReference>
<comment type="caution">
    <text evidence="4">The sequence shown here is derived from an EMBL/GenBank/DDBJ whole genome shotgun (WGS) entry which is preliminary data.</text>
</comment>
<dbReference type="PANTHER" id="PTHR31301">
    <property type="entry name" value="LOB DOMAIN-CONTAINING PROTEIN 4-RELATED"/>
    <property type="match status" value="1"/>
</dbReference>
<sequence length="259" mass="28978">MSLPIPNDKSTATTSSSRVGGSSGAQACAACKYLRRRCTPNCPLAPYFPADRPVDFRNVRRLFGVNNLNNTLKSVHPYYHEAAMKSMIYEAKARAIDPVGGCYRMVGDLELELVRVRGELDCVRRQLAIYRAQAQLQMQEIPSLGYFGPMQGLPEMPHPDLQQHYVVAHENENNLGLGFSSQGFLATTMDAPEADDVKPFLASLDERQPALFEYKKSIESSEKKVEKEDVDSIQLEQENELKDAASLFSLTNRSEWSPN</sequence>
<dbReference type="AlphaFoldDB" id="A0AA88U2M0"/>
<dbReference type="PANTHER" id="PTHR31301:SF186">
    <property type="entry name" value="OS09G0364100 PROTEIN"/>
    <property type="match status" value="1"/>
</dbReference>
<evidence type="ECO:0000313" key="5">
    <source>
        <dbReference type="Proteomes" id="UP001187471"/>
    </source>
</evidence>
<accession>A0AA88U2M0</accession>
<evidence type="ECO:0000259" key="3">
    <source>
        <dbReference type="PROSITE" id="PS50891"/>
    </source>
</evidence>
<comment type="similarity">
    <text evidence="1">Belongs to the LOB domain-containing protein family.</text>
</comment>
<dbReference type="Pfam" id="PF03195">
    <property type="entry name" value="LOB"/>
    <property type="match status" value="1"/>
</dbReference>
<evidence type="ECO:0000256" key="1">
    <source>
        <dbReference type="ARBA" id="ARBA00005474"/>
    </source>
</evidence>
<dbReference type="PROSITE" id="PS50891">
    <property type="entry name" value="LOB"/>
    <property type="match status" value="1"/>
</dbReference>
<feature type="compositionally biased region" description="Low complexity" evidence="2">
    <location>
        <begin position="10"/>
        <end position="23"/>
    </location>
</feature>
<feature type="domain" description="LOB" evidence="3">
    <location>
        <begin position="26"/>
        <end position="127"/>
    </location>
</feature>
<evidence type="ECO:0000313" key="4">
    <source>
        <dbReference type="EMBL" id="KAK2966406.1"/>
    </source>
</evidence>
<protein>
    <recommendedName>
        <fullName evidence="3">LOB domain-containing protein</fullName>
    </recommendedName>
</protein>
<keyword evidence="5" id="KW-1185">Reference proteome</keyword>
<proteinExistence type="inferred from homology"/>
<evidence type="ECO:0000256" key="2">
    <source>
        <dbReference type="SAM" id="MobiDB-lite"/>
    </source>
</evidence>
<reference evidence="4" key="1">
    <citation type="submission" date="2022-12" db="EMBL/GenBank/DDBJ databases">
        <title>Draft genome assemblies for two species of Escallonia (Escalloniales).</title>
        <authorList>
            <person name="Chanderbali A."/>
            <person name="Dervinis C."/>
            <person name="Anghel I."/>
            <person name="Soltis D."/>
            <person name="Soltis P."/>
            <person name="Zapata F."/>
        </authorList>
    </citation>
    <scope>NUCLEOTIDE SEQUENCE</scope>
    <source>
        <strain evidence="4">UCBG92.1500</strain>
        <tissue evidence="4">Leaf</tissue>
    </source>
</reference>